<feature type="region of interest" description="Disordered" evidence="1">
    <location>
        <begin position="451"/>
        <end position="472"/>
    </location>
</feature>
<accession>A0A8H5AWZ8</accession>
<dbReference type="OrthoDB" id="891726at2759"/>
<name>A0A8H5AWZ8_9AGAR</name>
<sequence>MPPVTPPPSAPESNPPLPTLNFRVDCNDHKGIDIFFNAVNPVQVLRRAVTSAYKWLSVPDTNLPRIETITLHLLPVEGVIQTFGSPTIKEIHLSLDYVVQCEDRAEDEIAGVVLHEVAGCFLYNANGTCPGGLLSGMADYVRLKEHLGPPHWRPSFGPNWDAGYETTAFFLAWIDSIFGEDKIRALNQQLNTEKYTSAIFTDLIGVPVAELWTTYCESMDEAAAAEWSSELSEALEATAPLPMWPMPKLSIKVVDLAHEGVGVFFGAVNPRKALEEAVMASFETLYTLSNVPTNVKEILLVLRSMDGVAYTTGSSSRKEIHYSLEYIRSTKTRARDEIMGVLVHEVVHCFQHDGRGHCPSGLTEGVADYVRLRKDLGPPHWRRKGGKEWDMEYEGTAYFLEWIEKSLGKKAFVRDLNIRMMKRYRPTLFDDLTGKSVDELWKSYCGTLEKEPTDVPVPVPTHKAPEPTGAPQ</sequence>
<dbReference type="PANTHER" id="PTHR33321">
    <property type="match status" value="1"/>
</dbReference>
<dbReference type="Proteomes" id="UP000567179">
    <property type="component" value="Unassembled WGS sequence"/>
</dbReference>
<dbReference type="AlphaFoldDB" id="A0A8H5AWZ8"/>
<keyword evidence="3" id="KW-1185">Reference proteome</keyword>
<gene>
    <name evidence="2" type="ORF">D9619_002775</name>
</gene>
<dbReference type="EMBL" id="JAACJJ010000056">
    <property type="protein sequence ID" value="KAF5312635.1"/>
    <property type="molecule type" value="Genomic_DNA"/>
</dbReference>
<proteinExistence type="predicted"/>
<reference evidence="2 3" key="1">
    <citation type="journal article" date="2020" name="ISME J.">
        <title>Uncovering the hidden diversity of litter-decomposition mechanisms in mushroom-forming fungi.</title>
        <authorList>
            <person name="Floudas D."/>
            <person name="Bentzer J."/>
            <person name="Ahren D."/>
            <person name="Johansson T."/>
            <person name="Persson P."/>
            <person name="Tunlid A."/>
        </authorList>
    </citation>
    <scope>NUCLEOTIDE SEQUENCE [LARGE SCALE GENOMIC DNA]</scope>
    <source>
        <strain evidence="2 3">CBS 101986</strain>
    </source>
</reference>
<evidence type="ECO:0008006" key="4">
    <source>
        <dbReference type="Google" id="ProtNLM"/>
    </source>
</evidence>
<comment type="caution">
    <text evidence="2">The sequence shown here is derived from an EMBL/GenBank/DDBJ whole genome shotgun (WGS) entry which is preliminary data.</text>
</comment>
<organism evidence="2 3">
    <name type="scientific">Psilocybe cf. subviscida</name>
    <dbReference type="NCBI Taxonomy" id="2480587"/>
    <lineage>
        <taxon>Eukaryota</taxon>
        <taxon>Fungi</taxon>
        <taxon>Dikarya</taxon>
        <taxon>Basidiomycota</taxon>
        <taxon>Agaricomycotina</taxon>
        <taxon>Agaricomycetes</taxon>
        <taxon>Agaricomycetidae</taxon>
        <taxon>Agaricales</taxon>
        <taxon>Agaricineae</taxon>
        <taxon>Strophariaceae</taxon>
        <taxon>Psilocybe</taxon>
    </lineage>
</organism>
<evidence type="ECO:0000313" key="3">
    <source>
        <dbReference type="Proteomes" id="UP000567179"/>
    </source>
</evidence>
<dbReference type="InterPro" id="IPR007541">
    <property type="entry name" value="Uncharacterised_BSP"/>
</dbReference>
<dbReference type="PANTHER" id="PTHR33321:SF12">
    <property type="entry name" value="PLANT BASIC SECRETORY PROTEIN (BSP) FAMILY PROTEIN"/>
    <property type="match status" value="1"/>
</dbReference>
<evidence type="ECO:0000313" key="2">
    <source>
        <dbReference type="EMBL" id="KAF5312635.1"/>
    </source>
</evidence>
<protein>
    <recommendedName>
        <fullName evidence="4">Plant basic secretory protein</fullName>
    </recommendedName>
</protein>
<dbReference type="Pfam" id="PF04450">
    <property type="entry name" value="BSP"/>
    <property type="match status" value="2"/>
</dbReference>
<evidence type="ECO:0000256" key="1">
    <source>
        <dbReference type="SAM" id="MobiDB-lite"/>
    </source>
</evidence>